<evidence type="ECO:0000313" key="3">
    <source>
        <dbReference type="EMBL" id="BDI34481.1"/>
    </source>
</evidence>
<dbReference type="SUPFAM" id="SSF55874">
    <property type="entry name" value="ATPase domain of HSP90 chaperone/DNA topoisomerase II/histidine kinase"/>
    <property type="match status" value="1"/>
</dbReference>
<dbReference type="InterPro" id="IPR036890">
    <property type="entry name" value="HATPase_C_sf"/>
</dbReference>
<keyword evidence="1" id="KW-0723">Serine/threonine-protein kinase</keyword>
<dbReference type="KEGG" id="ccot:CCAX7_65320"/>
<organism evidence="3 4">
    <name type="scientific">Capsulimonas corticalis</name>
    <dbReference type="NCBI Taxonomy" id="2219043"/>
    <lineage>
        <taxon>Bacteria</taxon>
        <taxon>Bacillati</taxon>
        <taxon>Armatimonadota</taxon>
        <taxon>Armatimonadia</taxon>
        <taxon>Capsulimonadales</taxon>
        <taxon>Capsulimonadaceae</taxon>
        <taxon>Capsulimonas</taxon>
    </lineage>
</organism>
<feature type="domain" description="Histidine kinase/HSP90-like ATPase" evidence="2">
    <location>
        <begin position="15"/>
        <end position="135"/>
    </location>
</feature>
<dbReference type="PANTHER" id="PTHR35526:SF3">
    <property type="entry name" value="ANTI-SIGMA-F FACTOR RSBW"/>
    <property type="match status" value="1"/>
</dbReference>
<keyword evidence="4" id="KW-1185">Reference proteome</keyword>
<dbReference type="InterPro" id="IPR050267">
    <property type="entry name" value="Anti-sigma-factor_SerPK"/>
</dbReference>
<name>A0A402CR07_9BACT</name>
<dbReference type="PANTHER" id="PTHR35526">
    <property type="entry name" value="ANTI-SIGMA-F FACTOR RSBW-RELATED"/>
    <property type="match status" value="1"/>
</dbReference>
<protein>
    <recommendedName>
        <fullName evidence="2">Histidine kinase/HSP90-like ATPase domain-containing protein</fullName>
    </recommendedName>
</protein>
<dbReference type="Pfam" id="PF13581">
    <property type="entry name" value="HATPase_c_2"/>
    <property type="match status" value="1"/>
</dbReference>
<dbReference type="EMBL" id="AP025739">
    <property type="protein sequence ID" value="BDI34481.1"/>
    <property type="molecule type" value="Genomic_DNA"/>
</dbReference>
<dbReference type="Gene3D" id="3.30.565.10">
    <property type="entry name" value="Histidine kinase-like ATPase, C-terminal domain"/>
    <property type="match status" value="1"/>
</dbReference>
<accession>A0A402CR07</accession>
<dbReference type="CDD" id="cd16936">
    <property type="entry name" value="HATPase_RsbW-like"/>
    <property type="match status" value="1"/>
</dbReference>
<evidence type="ECO:0000259" key="2">
    <source>
        <dbReference type="Pfam" id="PF13581"/>
    </source>
</evidence>
<keyword evidence="1" id="KW-0808">Transferase</keyword>
<dbReference type="InterPro" id="IPR003594">
    <property type="entry name" value="HATPase_dom"/>
</dbReference>
<evidence type="ECO:0000256" key="1">
    <source>
        <dbReference type="ARBA" id="ARBA00022527"/>
    </source>
</evidence>
<dbReference type="AlphaFoldDB" id="A0A402CR07"/>
<keyword evidence="1" id="KW-0418">Kinase</keyword>
<dbReference type="RefSeq" id="WP_119319842.1">
    <property type="nucleotide sequence ID" value="NZ_AP025739.1"/>
</dbReference>
<sequence>MHDLQVIVERRWQSHPCNVHEARAATRAFVDSYAADLTDLIELAIGEACANAVEHGSPQGEGNFFVLRCLVTVTSHQLIFEVQDQGTEFSLKENTPERMPDLTAEGGRGLFLIRSIMDNVALETSRDGLTVRMIKTFLPADSQQ</sequence>
<proteinExistence type="predicted"/>
<gene>
    <name evidence="3" type="ORF">CCAX7_65320</name>
</gene>
<evidence type="ECO:0000313" key="4">
    <source>
        <dbReference type="Proteomes" id="UP000287394"/>
    </source>
</evidence>
<dbReference type="GO" id="GO:0004674">
    <property type="term" value="F:protein serine/threonine kinase activity"/>
    <property type="evidence" value="ECO:0007669"/>
    <property type="project" value="UniProtKB-KW"/>
</dbReference>
<dbReference type="OrthoDB" id="163538at2"/>
<reference evidence="3 4" key="1">
    <citation type="journal article" date="2019" name="Int. J. Syst. Evol. Microbiol.">
        <title>Capsulimonas corticalis gen. nov., sp. nov., an aerobic capsulated bacterium, of a novel bacterial order, Capsulimonadales ord. nov., of the class Armatimonadia of the phylum Armatimonadetes.</title>
        <authorList>
            <person name="Li J."/>
            <person name="Kudo C."/>
            <person name="Tonouchi A."/>
        </authorList>
    </citation>
    <scope>NUCLEOTIDE SEQUENCE [LARGE SCALE GENOMIC DNA]</scope>
    <source>
        <strain evidence="3 4">AX-7</strain>
    </source>
</reference>
<dbReference type="Proteomes" id="UP000287394">
    <property type="component" value="Chromosome"/>
</dbReference>